<proteinExistence type="predicted"/>
<gene>
    <name evidence="2" type="ORF">P3X46_010376</name>
</gene>
<keyword evidence="3" id="KW-1185">Reference proteome</keyword>
<accession>A0ABQ9MGH7</accession>
<evidence type="ECO:0000256" key="1">
    <source>
        <dbReference type="SAM" id="MobiDB-lite"/>
    </source>
</evidence>
<protein>
    <submittedName>
        <fullName evidence="2">Uncharacterized protein</fullName>
    </submittedName>
</protein>
<sequence>MQSMLNLQGSYGLPLSVSGITHHLPLSKEMVDHDRRREAIKKQRSQARECLHANQELGSERGTSDFQEEGNRIFLHQSQEVPASFKLLQCNYSSSYTRGLRTIYLL</sequence>
<evidence type="ECO:0000313" key="3">
    <source>
        <dbReference type="Proteomes" id="UP001174677"/>
    </source>
</evidence>
<feature type="compositionally biased region" description="Basic and acidic residues" evidence="1">
    <location>
        <begin position="29"/>
        <end position="51"/>
    </location>
</feature>
<dbReference type="Proteomes" id="UP001174677">
    <property type="component" value="Chromosome 6"/>
</dbReference>
<feature type="region of interest" description="Disordered" evidence="1">
    <location>
        <begin position="28"/>
        <end position="64"/>
    </location>
</feature>
<name>A0ABQ9MGH7_HEVBR</name>
<dbReference type="EMBL" id="JARPOI010000006">
    <property type="protein sequence ID" value="KAJ9178498.1"/>
    <property type="molecule type" value="Genomic_DNA"/>
</dbReference>
<comment type="caution">
    <text evidence="2">The sequence shown here is derived from an EMBL/GenBank/DDBJ whole genome shotgun (WGS) entry which is preliminary data.</text>
</comment>
<organism evidence="2 3">
    <name type="scientific">Hevea brasiliensis</name>
    <name type="common">Para rubber tree</name>
    <name type="synonym">Siphonia brasiliensis</name>
    <dbReference type="NCBI Taxonomy" id="3981"/>
    <lineage>
        <taxon>Eukaryota</taxon>
        <taxon>Viridiplantae</taxon>
        <taxon>Streptophyta</taxon>
        <taxon>Embryophyta</taxon>
        <taxon>Tracheophyta</taxon>
        <taxon>Spermatophyta</taxon>
        <taxon>Magnoliopsida</taxon>
        <taxon>eudicotyledons</taxon>
        <taxon>Gunneridae</taxon>
        <taxon>Pentapetalae</taxon>
        <taxon>rosids</taxon>
        <taxon>fabids</taxon>
        <taxon>Malpighiales</taxon>
        <taxon>Euphorbiaceae</taxon>
        <taxon>Crotonoideae</taxon>
        <taxon>Micrandreae</taxon>
        <taxon>Hevea</taxon>
    </lineage>
</organism>
<evidence type="ECO:0000313" key="2">
    <source>
        <dbReference type="EMBL" id="KAJ9178498.1"/>
    </source>
</evidence>
<reference evidence="2" key="1">
    <citation type="journal article" date="2023" name="Plant Biotechnol. J.">
        <title>Chromosome-level wild Hevea brasiliensis genome provides new tools for genomic-assisted breeding and valuable loci to elevate rubber yield.</title>
        <authorList>
            <person name="Cheng H."/>
            <person name="Song X."/>
            <person name="Hu Y."/>
            <person name="Wu T."/>
            <person name="Yang Q."/>
            <person name="An Z."/>
            <person name="Feng S."/>
            <person name="Deng Z."/>
            <person name="Wu W."/>
            <person name="Zeng X."/>
            <person name="Tu M."/>
            <person name="Wang X."/>
            <person name="Huang H."/>
        </authorList>
    </citation>
    <scope>NUCLEOTIDE SEQUENCE</scope>
    <source>
        <strain evidence="2">MT/VB/25A 57/8</strain>
    </source>
</reference>